<evidence type="ECO:0000313" key="2">
    <source>
        <dbReference type="Proteomes" id="UP000297245"/>
    </source>
</evidence>
<gene>
    <name evidence="1" type="ORF">K435DRAFT_695456</name>
</gene>
<organism evidence="1 2">
    <name type="scientific">Dendrothele bispora (strain CBS 962.96)</name>
    <dbReference type="NCBI Taxonomy" id="1314807"/>
    <lineage>
        <taxon>Eukaryota</taxon>
        <taxon>Fungi</taxon>
        <taxon>Dikarya</taxon>
        <taxon>Basidiomycota</taxon>
        <taxon>Agaricomycotina</taxon>
        <taxon>Agaricomycetes</taxon>
        <taxon>Agaricomycetidae</taxon>
        <taxon>Agaricales</taxon>
        <taxon>Agaricales incertae sedis</taxon>
        <taxon>Dendrothele</taxon>
    </lineage>
</organism>
<dbReference type="PANTHER" id="PTHR34587">
    <property type="entry name" value="VWFA DOMAIN-CONTAINING PROTEIN"/>
    <property type="match status" value="1"/>
</dbReference>
<protein>
    <submittedName>
        <fullName evidence="1">Uncharacterized protein</fullName>
    </submittedName>
</protein>
<name>A0A4S8KX06_DENBC</name>
<dbReference type="AlphaFoldDB" id="A0A4S8KX06"/>
<dbReference type="OrthoDB" id="2336871at2759"/>
<dbReference type="EMBL" id="ML179895">
    <property type="protein sequence ID" value="THU80534.1"/>
    <property type="molecule type" value="Genomic_DNA"/>
</dbReference>
<accession>A0A4S8KX06</accession>
<evidence type="ECO:0000313" key="1">
    <source>
        <dbReference type="EMBL" id="THU80534.1"/>
    </source>
</evidence>
<proteinExistence type="predicted"/>
<dbReference type="InterPro" id="IPR053216">
    <property type="entry name" value="Appressorial_penetr-assoc"/>
</dbReference>
<keyword evidence="2" id="KW-1185">Reference proteome</keyword>
<dbReference type="Proteomes" id="UP000297245">
    <property type="component" value="Unassembled WGS sequence"/>
</dbReference>
<sequence length="238" mass="25680">MNNNISIFNRQDGQTSLTIDPKVIASGFANDGQDVPAAGQFPSLTSTNNYINFCLTVPNLPVTNGKQITTGSCNPSPIGVLPSFSKMPSTKFVFPPNGGSLSAGDPFTIALAVRNPGQALQFTNIQESFLAAPQQLDGQGFVQGYYAVVIDQLVDLFQTTPTDPKNFVFWRAIFNQAVNNGMVTVDVTTGLPSGTYRITSMVYAMNHQPVFSPIEQHGFFGDAAYVSSSLRFPFVIFS</sequence>
<dbReference type="PANTHER" id="PTHR34587:SF2">
    <property type="entry name" value="G-PROTEIN COUPLED RECEPTORS FAMILY 1 PROFILE DOMAIN-CONTAINING PROTEIN"/>
    <property type="match status" value="1"/>
</dbReference>
<reference evidence="1 2" key="1">
    <citation type="journal article" date="2019" name="Nat. Ecol. Evol.">
        <title>Megaphylogeny resolves global patterns of mushroom evolution.</title>
        <authorList>
            <person name="Varga T."/>
            <person name="Krizsan K."/>
            <person name="Foldi C."/>
            <person name="Dima B."/>
            <person name="Sanchez-Garcia M."/>
            <person name="Sanchez-Ramirez S."/>
            <person name="Szollosi G.J."/>
            <person name="Szarkandi J.G."/>
            <person name="Papp V."/>
            <person name="Albert L."/>
            <person name="Andreopoulos W."/>
            <person name="Angelini C."/>
            <person name="Antonin V."/>
            <person name="Barry K.W."/>
            <person name="Bougher N.L."/>
            <person name="Buchanan P."/>
            <person name="Buyck B."/>
            <person name="Bense V."/>
            <person name="Catcheside P."/>
            <person name="Chovatia M."/>
            <person name="Cooper J."/>
            <person name="Damon W."/>
            <person name="Desjardin D."/>
            <person name="Finy P."/>
            <person name="Geml J."/>
            <person name="Haridas S."/>
            <person name="Hughes K."/>
            <person name="Justo A."/>
            <person name="Karasinski D."/>
            <person name="Kautmanova I."/>
            <person name="Kiss B."/>
            <person name="Kocsube S."/>
            <person name="Kotiranta H."/>
            <person name="LaButti K.M."/>
            <person name="Lechner B.E."/>
            <person name="Liimatainen K."/>
            <person name="Lipzen A."/>
            <person name="Lukacs Z."/>
            <person name="Mihaltcheva S."/>
            <person name="Morgado L.N."/>
            <person name="Niskanen T."/>
            <person name="Noordeloos M.E."/>
            <person name="Ohm R.A."/>
            <person name="Ortiz-Santana B."/>
            <person name="Ovrebo C."/>
            <person name="Racz N."/>
            <person name="Riley R."/>
            <person name="Savchenko A."/>
            <person name="Shiryaev A."/>
            <person name="Soop K."/>
            <person name="Spirin V."/>
            <person name="Szebenyi C."/>
            <person name="Tomsovsky M."/>
            <person name="Tulloss R.E."/>
            <person name="Uehling J."/>
            <person name="Grigoriev I.V."/>
            <person name="Vagvolgyi C."/>
            <person name="Papp T."/>
            <person name="Martin F.M."/>
            <person name="Miettinen O."/>
            <person name="Hibbett D.S."/>
            <person name="Nagy L.G."/>
        </authorList>
    </citation>
    <scope>NUCLEOTIDE SEQUENCE [LARGE SCALE GENOMIC DNA]</scope>
    <source>
        <strain evidence="1 2">CBS 962.96</strain>
    </source>
</reference>